<evidence type="ECO:0000259" key="3">
    <source>
        <dbReference type="Pfam" id="PF00857"/>
    </source>
</evidence>
<proteinExistence type="inferred from homology"/>
<comment type="similarity">
    <text evidence="1">Belongs to the isochorismatase family.</text>
</comment>
<dbReference type="InterPro" id="IPR050993">
    <property type="entry name" value="Isochorismatase_domain"/>
</dbReference>
<dbReference type="SUPFAM" id="SSF52499">
    <property type="entry name" value="Isochorismatase-like hydrolases"/>
    <property type="match status" value="1"/>
</dbReference>
<organism evidence="4 5">
    <name type="scientific">Dinoponera quadriceps</name>
    <name type="common">South American ant</name>
    <dbReference type="NCBI Taxonomy" id="609295"/>
    <lineage>
        <taxon>Eukaryota</taxon>
        <taxon>Metazoa</taxon>
        <taxon>Ecdysozoa</taxon>
        <taxon>Arthropoda</taxon>
        <taxon>Hexapoda</taxon>
        <taxon>Insecta</taxon>
        <taxon>Pterygota</taxon>
        <taxon>Neoptera</taxon>
        <taxon>Endopterygota</taxon>
        <taxon>Hymenoptera</taxon>
        <taxon>Apocrita</taxon>
        <taxon>Aculeata</taxon>
        <taxon>Formicoidea</taxon>
        <taxon>Formicidae</taxon>
        <taxon>Ponerinae</taxon>
        <taxon>Ponerini</taxon>
        <taxon>Dinoponera</taxon>
    </lineage>
</organism>
<evidence type="ECO:0000256" key="2">
    <source>
        <dbReference type="ARBA" id="ARBA00040688"/>
    </source>
</evidence>
<name>A0A6P3X0R3_DINQU</name>
<dbReference type="InterPro" id="IPR036380">
    <property type="entry name" value="Isochorismatase-like_sf"/>
</dbReference>
<evidence type="ECO:0000256" key="1">
    <source>
        <dbReference type="ARBA" id="ARBA00006336"/>
    </source>
</evidence>
<dbReference type="Gene3D" id="3.40.50.850">
    <property type="entry name" value="Isochorismatase-like"/>
    <property type="match status" value="1"/>
</dbReference>
<evidence type="ECO:0000313" key="4">
    <source>
        <dbReference type="Proteomes" id="UP000515204"/>
    </source>
</evidence>
<reference evidence="5" key="1">
    <citation type="submission" date="2025-08" db="UniProtKB">
        <authorList>
            <consortium name="RefSeq"/>
        </authorList>
    </citation>
    <scope>IDENTIFICATION</scope>
</reference>
<protein>
    <recommendedName>
        <fullName evidence="2">Isochorismatase domain-containing protein 1</fullName>
    </recommendedName>
</protein>
<dbReference type="PANTHER" id="PTHR14119">
    <property type="entry name" value="HYDROLASE"/>
    <property type="match status" value="1"/>
</dbReference>
<gene>
    <name evidence="5" type="primary">LOC106742934</name>
</gene>
<sequence length="203" mass="22531">MIMNAARAVLRQGKSALLICDIQEGFGKSMKDFDKFVQNSSKLVNAMKILNVPMIVSEHYPKALGKIVPEIDISGAKGLFAKTQFSMCTPEMIKELSTICNGNKPESIILIGLETHICVENTAIDLRINDYEVHVVADCCMSRTSEDRLLALQRMRDIGCQIATSENVIYKLMQNAEHKAFKEILPLVKTPIAYTGLVPVSKI</sequence>
<feature type="domain" description="Isochorismatase-like" evidence="3">
    <location>
        <begin position="15"/>
        <end position="166"/>
    </location>
</feature>
<dbReference type="GeneID" id="106742934"/>
<dbReference type="AlphaFoldDB" id="A0A6P3X0R3"/>
<dbReference type="KEGG" id="dqu:106742934"/>
<dbReference type="OrthoDB" id="269496at2759"/>
<accession>A0A6P3X0R3</accession>
<dbReference type="Proteomes" id="UP000515204">
    <property type="component" value="Unplaced"/>
</dbReference>
<keyword evidence="4" id="KW-1185">Reference proteome</keyword>
<dbReference type="InterPro" id="IPR000868">
    <property type="entry name" value="Isochorismatase-like_dom"/>
</dbReference>
<evidence type="ECO:0000313" key="5">
    <source>
        <dbReference type="RefSeq" id="XP_014471787.1"/>
    </source>
</evidence>
<dbReference type="CDD" id="cd01012">
    <property type="entry name" value="YcaC_related"/>
    <property type="match status" value="1"/>
</dbReference>
<dbReference type="Pfam" id="PF00857">
    <property type="entry name" value="Isochorismatase"/>
    <property type="match status" value="1"/>
</dbReference>
<dbReference type="RefSeq" id="XP_014471787.1">
    <property type="nucleotide sequence ID" value="XM_014616301.1"/>
</dbReference>
<dbReference type="PANTHER" id="PTHR14119:SF17">
    <property type="entry name" value="ISOCHORISMATASE DOMAIN-CONTAINING PROTEIN 1"/>
    <property type="match status" value="1"/>
</dbReference>